<dbReference type="EMBL" id="AFUO01000001">
    <property type="protein sequence ID" value="EGR93270.1"/>
    <property type="molecule type" value="Genomic_DNA"/>
</dbReference>
<evidence type="ECO:0000313" key="1">
    <source>
        <dbReference type="EMBL" id="EGR93270.1"/>
    </source>
</evidence>
<accession>F9NZ89</accession>
<protein>
    <submittedName>
        <fullName evidence="1">Conserved domain protein</fullName>
    </submittedName>
</protein>
<dbReference type="AlphaFoldDB" id="F9NZ89"/>
<organism evidence="1 2">
    <name type="scientific">Streptococcus mitis bv. 2 str. F0392</name>
    <dbReference type="NCBI Taxonomy" id="768726"/>
    <lineage>
        <taxon>Bacteria</taxon>
        <taxon>Bacillati</taxon>
        <taxon>Bacillota</taxon>
        <taxon>Bacilli</taxon>
        <taxon>Lactobacillales</taxon>
        <taxon>Streptococcaceae</taxon>
        <taxon>Streptococcus</taxon>
    </lineage>
</organism>
<sequence>MFIEYKLIFPYSKVTPFATVHSLIKNKNKIWEIDLKSEYFLRKVDKRKC</sequence>
<evidence type="ECO:0000313" key="2">
    <source>
        <dbReference type="Proteomes" id="UP000003771"/>
    </source>
</evidence>
<gene>
    <name evidence="1" type="ORF">HMPREF9178_0668</name>
</gene>
<dbReference type="Proteomes" id="UP000003771">
    <property type="component" value="Unassembled WGS sequence"/>
</dbReference>
<comment type="caution">
    <text evidence="1">The sequence shown here is derived from an EMBL/GenBank/DDBJ whole genome shotgun (WGS) entry which is preliminary data.</text>
</comment>
<reference evidence="1 2" key="1">
    <citation type="submission" date="2011-07" db="EMBL/GenBank/DDBJ databases">
        <authorList>
            <person name="Durkin A.S."/>
            <person name="Kim M."/>
            <person name="Radune D."/>
            <person name="Hostetler J."/>
            <person name="Torralba M."/>
            <person name="Gillis M."/>
            <person name="Methe B."/>
            <person name="Sutton G."/>
            <person name="Nelson K.E."/>
        </authorList>
    </citation>
    <scope>NUCLEOTIDE SEQUENCE [LARGE SCALE GENOMIC DNA]</scope>
    <source>
        <strain evidence="1 2">F0392</strain>
    </source>
</reference>
<proteinExistence type="predicted"/>
<name>F9NZ89_STROR</name>